<reference evidence="4" key="1">
    <citation type="submission" date="2018-12" db="EMBL/GenBank/DDBJ databases">
        <authorList>
            <person name="Yazar S."/>
        </authorList>
    </citation>
    <scope>NUCLEOTIDE SEQUENCE [LARGE SCALE GENOMIC DNA]</scope>
</reference>
<dbReference type="Proteomes" id="UP000314987">
    <property type="component" value="Unassembled WGS sequence"/>
</dbReference>
<feature type="coiled-coil region" evidence="1">
    <location>
        <begin position="427"/>
        <end position="454"/>
    </location>
</feature>
<dbReference type="PANTHER" id="PTHR16078">
    <property type="entry name" value="COILED-COIL DOMAIN-CONTAINING PROTEIN 87"/>
    <property type="match status" value="1"/>
</dbReference>
<dbReference type="InterPro" id="IPR037383">
    <property type="entry name" value="CCDC87"/>
</dbReference>
<sequence>MECRKNGPERRKRQRPPSDRTADPELRKLYHRLLQPLSLFPGEEARISVTPEPLPTSPQTKSDTRVGRDSYFVEQLSPGSLCLLVSERLSRVGHAPKVPPEGRRRLAEVILSELQYGWQIPPPEPGLNPRDQQELRQRVKTHVVLTSEQLFLRYLHLLITLSVPESVFTEPATLTRLSACLATDCSRFLTSPVVYRRLVSDFKDLQGLCRFLKKGTGAVKPDHFRKQALIPQQTIGTFQASKLCPLPWPHSTGFSQIPCSTLSLSYLIHLSRPADFLGSPCLDRLKGLRSIPDLDQRKYLRWLPTVAPTPPKALEVGHARKADLSRILSLAGNLDLKTFLRLHNPRKCRSLPNLREGWKLSNELGICSPPPRTLTPLILGWETQTEAFVGSASEDLKHMMKNLKVELSRKPPQSSTLPPLLGALTRCPKGNHRVEELQRTLKTLQEEEASGKWEHKPSLGAALHPQTVTVALTLKDQMVLQAAAVRVSERTFHDSFFVKEENVLYNHLSGELDSRILEDLDAVLFAGASIQGIYNELLSQVSADYLLFDRGPLVEPTSEKDWSSLMSSTFLYRDPKYRVINPVLDGIGRHRIHSRSFNPLPPPPTPQPPKQWVKSKASWMRWWRATLTPDDYFLYLATQDCDFLHVIFHMYPEEEPIHLPIVIKDTLELPPLPPLAQEEEAGEFVPGIWDANSVLEDGLGAEGSKSLGDPRKVKLLQRRLERIWTALQVPDKDRLDMAIKYSTNARMGHLPALVTAWEKALQPIQERELLLAQLERFEQEASDPNRFFLKVDYDLWRWTEESQIRSHLYEKIRRVEALLTKLLQDIQIAFGESVTYKGRCYLEKMKRDKVEMLYWLQQERRAKKLVRVQKGSRLPSLNPENTGNSENGLIPSPRNV</sequence>
<dbReference type="PANTHER" id="PTHR16078:SF1">
    <property type="entry name" value="COILED-COIL DOMAIN-CONTAINING PROTEIN 87"/>
    <property type="match status" value="1"/>
</dbReference>
<dbReference type="AlphaFoldDB" id="A0A4X2JUC2"/>
<name>A0A4X2JUC2_VOMUR</name>
<feature type="compositionally biased region" description="Basic and acidic residues" evidence="2">
    <location>
        <begin position="16"/>
        <end position="26"/>
    </location>
</feature>
<dbReference type="OMA" id="GEWDWNT"/>
<proteinExistence type="predicted"/>
<evidence type="ECO:0008006" key="5">
    <source>
        <dbReference type="Google" id="ProtNLM"/>
    </source>
</evidence>
<reference evidence="3" key="2">
    <citation type="submission" date="2025-08" db="UniProtKB">
        <authorList>
            <consortium name="Ensembl"/>
        </authorList>
    </citation>
    <scope>IDENTIFICATION</scope>
</reference>
<evidence type="ECO:0000313" key="4">
    <source>
        <dbReference type="Proteomes" id="UP000314987"/>
    </source>
</evidence>
<dbReference type="GeneTree" id="ENSGT00390000018647"/>
<dbReference type="OrthoDB" id="67750at2759"/>
<dbReference type="CTD" id="55231"/>
<feature type="region of interest" description="Disordered" evidence="2">
    <location>
        <begin position="873"/>
        <end position="896"/>
    </location>
</feature>
<organism evidence="3 4">
    <name type="scientific">Vombatus ursinus</name>
    <name type="common">Common wombat</name>
    <dbReference type="NCBI Taxonomy" id="29139"/>
    <lineage>
        <taxon>Eukaryota</taxon>
        <taxon>Metazoa</taxon>
        <taxon>Chordata</taxon>
        <taxon>Craniata</taxon>
        <taxon>Vertebrata</taxon>
        <taxon>Euteleostomi</taxon>
        <taxon>Mammalia</taxon>
        <taxon>Metatheria</taxon>
        <taxon>Diprotodontia</taxon>
        <taxon>Vombatidae</taxon>
        <taxon>Vombatus</taxon>
    </lineage>
</organism>
<accession>A0A4X2JUC2</accession>
<keyword evidence="4" id="KW-1185">Reference proteome</keyword>
<dbReference type="Gene3D" id="1.20.58.1520">
    <property type="match status" value="1"/>
</dbReference>
<feature type="region of interest" description="Disordered" evidence="2">
    <location>
        <begin position="1"/>
        <end position="26"/>
    </location>
</feature>
<reference evidence="3" key="3">
    <citation type="submission" date="2025-09" db="UniProtKB">
        <authorList>
            <consortium name="Ensembl"/>
        </authorList>
    </citation>
    <scope>IDENTIFICATION</scope>
</reference>
<gene>
    <name evidence="3" type="primary">CCDC87</name>
</gene>
<evidence type="ECO:0000256" key="1">
    <source>
        <dbReference type="SAM" id="Coils"/>
    </source>
</evidence>
<evidence type="ECO:0000313" key="3">
    <source>
        <dbReference type="Ensembl" id="ENSVURP00010000692.1"/>
    </source>
</evidence>
<keyword evidence="1" id="KW-0175">Coiled coil</keyword>
<dbReference type="GeneID" id="114038775"/>
<dbReference type="RefSeq" id="XP_027712011.1">
    <property type="nucleotide sequence ID" value="XM_027856210.1"/>
</dbReference>
<feature type="compositionally biased region" description="Polar residues" evidence="2">
    <location>
        <begin position="878"/>
        <end position="887"/>
    </location>
</feature>
<dbReference type="Ensembl" id="ENSVURT00010000807.1">
    <property type="protein sequence ID" value="ENSVURP00010000692.1"/>
    <property type="gene ID" value="ENSVURG00010000619.1"/>
</dbReference>
<evidence type="ECO:0000256" key="2">
    <source>
        <dbReference type="SAM" id="MobiDB-lite"/>
    </source>
</evidence>
<protein>
    <recommendedName>
        <fullName evidence="5">Coiled-coil domain containing 87</fullName>
    </recommendedName>
</protein>